<evidence type="ECO:0000313" key="2">
    <source>
        <dbReference type="Proteomes" id="UP000694399"/>
    </source>
</evidence>
<dbReference type="AlphaFoldDB" id="A0A8C8YEW4"/>
<evidence type="ECO:0000313" key="1">
    <source>
        <dbReference type="Ensembl" id="ENSPLOP00000030562.1"/>
    </source>
</evidence>
<name>A0A8C8YEW4_PANLE</name>
<organism evidence="1 2">
    <name type="scientific">Panthera leo</name>
    <name type="common">Lion</name>
    <dbReference type="NCBI Taxonomy" id="9689"/>
    <lineage>
        <taxon>Eukaryota</taxon>
        <taxon>Metazoa</taxon>
        <taxon>Chordata</taxon>
        <taxon>Craniata</taxon>
        <taxon>Vertebrata</taxon>
        <taxon>Euteleostomi</taxon>
        <taxon>Mammalia</taxon>
        <taxon>Eutheria</taxon>
        <taxon>Laurasiatheria</taxon>
        <taxon>Carnivora</taxon>
        <taxon>Feliformia</taxon>
        <taxon>Felidae</taxon>
        <taxon>Pantherinae</taxon>
        <taxon>Panthera</taxon>
    </lineage>
</organism>
<protein>
    <submittedName>
        <fullName evidence="1">Uncharacterized protein</fullName>
    </submittedName>
</protein>
<dbReference type="InterPro" id="IPR036526">
    <property type="entry name" value="C-N_Hydrolase_sf"/>
</dbReference>
<keyword evidence="2" id="KW-1185">Reference proteome</keyword>
<dbReference type="Ensembl" id="ENSPLOT00000033724.1">
    <property type="protein sequence ID" value="ENSPLOP00000030562.1"/>
    <property type="gene ID" value="ENSPLOG00000022323.1"/>
</dbReference>
<sequence>MLATITSLQISVAIFALIILHISALDAFPVAVYEHAVILPNKTETLVSQDNTEQLSTQNNFDFAYFKRNAQMTVTPEDVLYGWKFSRETISLYLKDIPAPQVNWITSLNPTHCEIMT</sequence>
<reference evidence="1" key="1">
    <citation type="journal article" date="2019" name="bioRxiv">
        <title>Long live the king: chromosome-level assembly of the lion (Panthera leo) using linked-read, Hi-C, and long read data.</title>
        <authorList>
            <person name="Armstrong E.E."/>
            <person name="Taylor R.W."/>
            <person name="Miller D.E."/>
            <person name="Kaelin C."/>
            <person name="Barsh G."/>
            <person name="Hadly E.A."/>
            <person name="Petrov D."/>
        </authorList>
    </citation>
    <scope>NUCLEOTIDE SEQUENCE [LARGE SCALE GENOMIC DNA]</scope>
</reference>
<reference evidence="1" key="3">
    <citation type="submission" date="2025-09" db="UniProtKB">
        <authorList>
            <consortium name="Ensembl"/>
        </authorList>
    </citation>
    <scope>IDENTIFICATION</scope>
</reference>
<dbReference type="Gene3D" id="3.60.110.10">
    <property type="entry name" value="Carbon-nitrogen hydrolase"/>
    <property type="match status" value="1"/>
</dbReference>
<accession>A0A8C8YEW4</accession>
<reference evidence="1" key="2">
    <citation type="submission" date="2025-08" db="UniProtKB">
        <authorList>
            <consortium name="Ensembl"/>
        </authorList>
    </citation>
    <scope>IDENTIFICATION</scope>
</reference>
<proteinExistence type="predicted"/>
<dbReference type="Proteomes" id="UP000694399">
    <property type="component" value="Chromosome B3"/>
</dbReference>